<keyword evidence="15" id="KW-1185">Reference proteome</keyword>
<dbReference type="SMART" id="SM00387">
    <property type="entry name" value="HATPase_c"/>
    <property type="match status" value="1"/>
</dbReference>
<dbReference type="SUPFAM" id="SSF47384">
    <property type="entry name" value="Homodimeric domain of signal transducing histidine kinase"/>
    <property type="match status" value="1"/>
</dbReference>
<dbReference type="InterPro" id="IPR003661">
    <property type="entry name" value="HisK_dim/P_dom"/>
</dbReference>
<evidence type="ECO:0000256" key="8">
    <source>
        <dbReference type="ARBA" id="ARBA00023125"/>
    </source>
</evidence>
<keyword evidence="6" id="KW-0902">Two-component regulatory system</keyword>
<gene>
    <name evidence="14" type="ordered locus">RB2501_04020</name>
</gene>
<evidence type="ECO:0000256" key="6">
    <source>
        <dbReference type="ARBA" id="ARBA00023012"/>
    </source>
</evidence>
<feature type="domain" description="Response regulatory" evidence="13">
    <location>
        <begin position="1258"/>
        <end position="1371"/>
    </location>
</feature>
<keyword evidence="5 14" id="KW-0418">Kinase</keyword>
<comment type="catalytic activity">
    <reaction evidence="1">
        <text>ATP + protein L-histidine = ADP + protein N-phospho-L-histidine.</text>
        <dbReference type="EC" id="2.7.13.3"/>
    </reaction>
</comment>
<dbReference type="EC" id="2.7.13.3" evidence="2"/>
<dbReference type="SUPFAM" id="SSF55874">
    <property type="entry name" value="ATPase domain of HSP90 chaperone/DNA topoisomerase II/histidine kinase"/>
    <property type="match status" value="1"/>
</dbReference>
<evidence type="ECO:0000256" key="11">
    <source>
        <dbReference type="SAM" id="SignalP"/>
    </source>
</evidence>
<dbReference type="RefSeq" id="WP_012813727.1">
    <property type="nucleotide sequence ID" value="NC_013222.1"/>
</dbReference>
<sequence length="1455" mass="164423">MRKPLHSARTISWMCLAVLSLFCSHSLTAQEQIGRPMINNYNYQDYQGAPINWWALEDDQGNMYFANQFQLLQYDGVNWKGIETESGCRSLAKGEDGTIYVGGTGSLGYISATENGTYEYVSMVKQLPEEHQAFEDVWFVDSFKGRIYFWTEYKVFIWDGTRMKVLVSEHRLHVSAIVDDTYYIRIWDVGLSVLNDQDEFELLPNGEKFAGERIYSILKYDDERILLGTRTQGFFLYDGKDFTPFKTEIDDIMDGEIYLPGLALDDGRFVINSNNVGAYLLSHEGELLQKYTSETGLQEGSVLNLYLDSRGVLWLPLFNGISNVNLNSSFTTLDSNMGINTTVFEVVRHQGVLYMSSNGGILYLDESDMTVRPIEGTYGQGGNFLTFRDRLYVATNGMGLIEIIGTKFRDVRRDQNYDFRAQYLWQSTFDPNRIFVTYNTGLKTFFYNETTRQLEEESTTTKFIAGTGNIIEEPDGSLWLDTTSDGEVLKVIPDISNGAMNLDNSELIYYGPEQGLPDSGLGLYEIFDEKVIFSGEVEATFGYNASTDRFEEKEFFFEEYIDWDRPGSQGFTSEDGKHWFNSGAGIMIAEKKADGKISVNTDTFRELKNNRIFTIYPEEPDAEGNWVVWFSGPGGVIRYQGQLDKPSIPEFQVNVRSITMSGDSLLYAGNIAYPGDLEIDYENNSMTFGYAAPLFIGQKDMKYSTWLTGLDDDWSDWTAQTSREYINLPPGSYTFKVRAQNVYGDISEEASVPFSIDYPWYRSWWAYALYLIGFLAIIWMAVKARTGILLNQQKVLEDRVEERTREVQQRLNELATVNSVSQALNDKLELNALIQLVGKKMKDVFNSDITYLAILDEETNVINFVYQDGDEMPPMQLGEGLTSRIIQSGEPLLINRDTDIMAEYNKHGIKQTGKQAISYLGVPIPVEDKIIGVLSVQSTKQASRFTQEDKKLLTTIAINVGVALHNADLYEQAREAKARAEDANEAKSAFLSTVSHELRTPLTSVLGFAKIIRKRLTEKIFPAVTVDDQKIKRTMKQVSENLDVVVSEGERLTTLINDVLDLAKIESGRMDWNMKPIFLQDVIGRAVSATSSLFEEKKLQLKKNVPDDLPLINGDEDKLIQVVINLLSNAVKFTKKGSVTIDAYREENQLIVEVQDTGIGIAEEDKHKIFERFRQAGDTLTDKPQGTGLGLPICREIIEHHGGIIWMKSEPGVGSTFFFSIPMMGEGSDQPIQLERILKSLKKQIKHSSQVKSQESATILVVDDDTPIRSLLRQELSDAGYQVKEAANGKAALDMVRISKPDLIILDVMMPEINGFDVAAVLKNDPATMDIPIIILSIVQDKERGLRIGVDRYLTKPIDTEKLFHEVDELLEQGVSHKRVLVVDEDTSTVKSLSDMLSARGYKVMEANPDSLMDMAFEVKPDIIMLKSIRNGDEKSLKELKLKAGMENVMFFVYQ</sequence>
<evidence type="ECO:0000256" key="4">
    <source>
        <dbReference type="ARBA" id="ARBA00022679"/>
    </source>
</evidence>
<keyword evidence="4" id="KW-0808">Transferase</keyword>
<dbReference type="InterPro" id="IPR004358">
    <property type="entry name" value="Sig_transdc_His_kin-like_C"/>
</dbReference>
<dbReference type="CDD" id="cd16922">
    <property type="entry name" value="HATPase_EvgS-ArcB-TorS-like"/>
    <property type="match status" value="1"/>
</dbReference>
<dbReference type="FunFam" id="3.30.565.10:FF:000010">
    <property type="entry name" value="Sensor histidine kinase RcsC"/>
    <property type="match status" value="1"/>
</dbReference>
<dbReference type="InterPro" id="IPR005467">
    <property type="entry name" value="His_kinase_dom"/>
</dbReference>
<dbReference type="Gene3D" id="3.30.565.10">
    <property type="entry name" value="Histidine kinase-like ATPase, C-terminal domain"/>
    <property type="match status" value="1"/>
</dbReference>
<dbReference type="Pfam" id="PF00072">
    <property type="entry name" value="Response_reg"/>
    <property type="match status" value="1"/>
</dbReference>
<dbReference type="SUPFAM" id="SSF52172">
    <property type="entry name" value="CheY-like"/>
    <property type="match status" value="2"/>
</dbReference>
<evidence type="ECO:0000256" key="1">
    <source>
        <dbReference type="ARBA" id="ARBA00000085"/>
    </source>
</evidence>
<dbReference type="PRINTS" id="PR00344">
    <property type="entry name" value="BCTRLSENSOR"/>
</dbReference>
<dbReference type="PROSITE" id="PS50109">
    <property type="entry name" value="HIS_KIN"/>
    <property type="match status" value="1"/>
</dbReference>
<dbReference type="InterPro" id="IPR036890">
    <property type="entry name" value="HATPase_C_sf"/>
</dbReference>
<dbReference type="InterPro" id="IPR013783">
    <property type="entry name" value="Ig-like_fold"/>
</dbReference>
<dbReference type="Pfam" id="PF00512">
    <property type="entry name" value="HisKA"/>
    <property type="match status" value="1"/>
</dbReference>
<dbReference type="SMART" id="SM00448">
    <property type="entry name" value="REC"/>
    <property type="match status" value="1"/>
</dbReference>
<accession>A4CGH4</accession>
<dbReference type="Gene3D" id="1.10.287.130">
    <property type="match status" value="1"/>
</dbReference>
<feature type="modified residue" description="4-aspartylphosphate" evidence="10">
    <location>
        <position position="1307"/>
    </location>
</feature>
<dbReference type="eggNOG" id="COG2205">
    <property type="taxonomic scope" value="Bacteria"/>
</dbReference>
<dbReference type="eggNOG" id="COG3292">
    <property type="taxonomic scope" value="Bacteria"/>
</dbReference>
<dbReference type="EMBL" id="CP001712">
    <property type="protein sequence ID" value="EAR16032.1"/>
    <property type="molecule type" value="Genomic_DNA"/>
</dbReference>
<dbReference type="Gene3D" id="2.130.10.10">
    <property type="entry name" value="YVTN repeat-like/Quinoprotein amine dehydrogenase"/>
    <property type="match status" value="2"/>
</dbReference>
<dbReference type="PROSITE" id="PS50110">
    <property type="entry name" value="RESPONSE_REGULATORY"/>
    <property type="match status" value="1"/>
</dbReference>
<feature type="domain" description="Histidine kinase" evidence="12">
    <location>
        <begin position="993"/>
        <end position="1225"/>
    </location>
</feature>
<evidence type="ECO:0000259" key="12">
    <source>
        <dbReference type="PROSITE" id="PS50109"/>
    </source>
</evidence>
<dbReference type="Pfam" id="PF02518">
    <property type="entry name" value="HATPase_c"/>
    <property type="match status" value="1"/>
</dbReference>
<evidence type="ECO:0000256" key="9">
    <source>
        <dbReference type="ARBA" id="ARBA00023163"/>
    </source>
</evidence>
<keyword evidence="3 10" id="KW-0597">Phosphoprotein</keyword>
<dbReference type="CDD" id="cd00082">
    <property type="entry name" value="HisKA"/>
    <property type="match status" value="1"/>
</dbReference>
<dbReference type="InterPro" id="IPR003018">
    <property type="entry name" value="GAF"/>
</dbReference>
<evidence type="ECO:0000256" key="5">
    <source>
        <dbReference type="ARBA" id="ARBA00022777"/>
    </source>
</evidence>
<reference evidence="14 15" key="1">
    <citation type="journal article" date="2009" name="J. Bacteriol.">
        <title>Complete genome sequence of Robiginitalea biformata HTCC2501.</title>
        <authorList>
            <person name="Oh H.M."/>
            <person name="Giovannoni S.J."/>
            <person name="Lee K."/>
            <person name="Ferriera S."/>
            <person name="Johnson J."/>
            <person name="Cho J.C."/>
        </authorList>
    </citation>
    <scope>NUCLEOTIDE SEQUENCE [LARGE SCALE GENOMIC DNA]</scope>
    <source>
        <strain evidence="15">ATCC BAA-864 / HTCC2501 / KCTC 12146</strain>
    </source>
</reference>
<evidence type="ECO:0000313" key="15">
    <source>
        <dbReference type="Proteomes" id="UP000009049"/>
    </source>
</evidence>
<organism evidence="14 15">
    <name type="scientific">Robiginitalea biformata (strain ATCC BAA-864 / DSM 15991 / KCTC 12146 / HTCC2501)</name>
    <dbReference type="NCBI Taxonomy" id="313596"/>
    <lineage>
        <taxon>Bacteria</taxon>
        <taxon>Pseudomonadati</taxon>
        <taxon>Bacteroidota</taxon>
        <taxon>Flavobacteriia</taxon>
        <taxon>Flavobacteriales</taxon>
        <taxon>Flavobacteriaceae</taxon>
        <taxon>Robiginitalea</taxon>
    </lineage>
</organism>
<dbReference type="InterPro" id="IPR011006">
    <property type="entry name" value="CheY-like_superfamily"/>
</dbReference>
<keyword evidence="8" id="KW-0238">DNA-binding</keyword>
<dbReference type="PANTHER" id="PTHR43547:SF2">
    <property type="entry name" value="HYBRID SIGNAL TRANSDUCTION HISTIDINE KINASE C"/>
    <property type="match status" value="1"/>
</dbReference>
<dbReference type="InterPro" id="IPR001789">
    <property type="entry name" value="Sig_transdc_resp-reg_receiver"/>
</dbReference>
<dbReference type="HOGENOM" id="CLU_000445_28_1_10"/>
<dbReference type="InterPro" id="IPR003594">
    <property type="entry name" value="HATPase_dom"/>
</dbReference>
<keyword evidence="9" id="KW-0804">Transcription</keyword>
<evidence type="ECO:0000256" key="10">
    <source>
        <dbReference type="PROSITE-ProRule" id="PRU00169"/>
    </source>
</evidence>
<evidence type="ECO:0000256" key="7">
    <source>
        <dbReference type="ARBA" id="ARBA00023015"/>
    </source>
</evidence>
<dbReference type="FunFam" id="3.40.50.2300:FF:000001">
    <property type="entry name" value="DNA-binding response regulator PhoB"/>
    <property type="match status" value="1"/>
</dbReference>
<dbReference type="SUPFAM" id="SSF55781">
    <property type="entry name" value="GAF domain-like"/>
    <property type="match status" value="1"/>
</dbReference>
<evidence type="ECO:0000256" key="2">
    <source>
        <dbReference type="ARBA" id="ARBA00012438"/>
    </source>
</evidence>
<dbReference type="GO" id="GO:0003677">
    <property type="term" value="F:DNA binding"/>
    <property type="evidence" value="ECO:0007669"/>
    <property type="project" value="UniProtKB-KW"/>
</dbReference>
<dbReference type="SMART" id="SM00065">
    <property type="entry name" value="GAF"/>
    <property type="match status" value="1"/>
</dbReference>
<dbReference type="Proteomes" id="UP000009049">
    <property type="component" value="Chromosome"/>
</dbReference>
<dbReference type="Gene3D" id="3.40.50.2300">
    <property type="match status" value="1"/>
</dbReference>
<dbReference type="InterPro" id="IPR015943">
    <property type="entry name" value="WD40/YVTN_repeat-like_dom_sf"/>
</dbReference>
<dbReference type="KEGG" id="rbi:RB2501_04020"/>
<dbReference type="STRING" id="313596.RB2501_04020"/>
<protein>
    <recommendedName>
        <fullName evidence="2">histidine kinase</fullName>
        <ecNumber evidence="2">2.7.13.3</ecNumber>
    </recommendedName>
</protein>
<dbReference type="InterPro" id="IPR029016">
    <property type="entry name" value="GAF-like_dom_sf"/>
</dbReference>
<dbReference type="SMART" id="SM00388">
    <property type="entry name" value="HisKA"/>
    <property type="match status" value="1"/>
</dbReference>
<name>A4CGH4_ROBBH</name>
<dbReference type="Gene3D" id="2.60.40.10">
    <property type="entry name" value="Immunoglobulins"/>
    <property type="match status" value="1"/>
</dbReference>
<dbReference type="Pfam" id="PF07495">
    <property type="entry name" value="Y_Y_Y"/>
    <property type="match status" value="1"/>
</dbReference>
<dbReference type="Gene3D" id="3.30.450.40">
    <property type="match status" value="1"/>
</dbReference>
<feature type="chain" id="PRO_5002667501" description="histidine kinase" evidence="11">
    <location>
        <begin position="30"/>
        <end position="1455"/>
    </location>
</feature>
<dbReference type="eggNOG" id="COG3706">
    <property type="taxonomic scope" value="Bacteria"/>
</dbReference>
<dbReference type="GO" id="GO:0000155">
    <property type="term" value="F:phosphorelay sensor kinase activity"/>
    <property type="evidence" value="ECO:0007669"/>
    <property type="project" value="InterPro"/>
</dbReference>
<dbReference type="InterPro" id="IPR036097">
    <property type="entry name" value="HisK_dim/P_sf"/>
</dbReference>
<evidence type="ECO:0000313" key="14">
    <source>
        <dbReference type="EMBL" id="EAR16032.1"/>
    </source>
</evidence>
<dbReference type="InterPro" id="IPR011123">
    <property type="entry name" value="Y_Y_Y"/>
</dbReference>
<evidence type="ECO:0000259" key="13">
    <source>
        <dbReference type="PROSITE" id="PS50110"/>
    </source>
</evidence>
<evidence type="ECO:0000256" key="3">
    <source>
        <dbReference type="ARBA" id="ARBA00022553"/>
    </source>
</evidence>
<dbReference type="PANTHER" id="PTHR43547">
    <property type="entry name" value="TWO-COMPONENT HISTIDINE KINASE"/>
    <property type="match status" value="1"/>
</dbReference>
<keyword evidence="7" id="KW-0805">Transcription regulation</keyword>
<feature type="signal peptide" evidence="11">
    <location>
        <begin position="1"/>
        <end position="29"/>
    </location>
</feature>
<keyword evidence="11" id="KW-0732">Signal</keyword>
<proteinExistence type="predicted"/>
<dbReference type="Pfam" id="PF13185">
    <property type="entry name" value="GAF_2"/>
    <property type="match status" value="1"/>
</dbReference>